<dbReference type="GO" id="GO:0000287">
    <property type="term" value="F:magnesium ion binding"/>
    <property type="evidence" value="ECO:0007669"/>
    <property type="project" value="InterPro"/>
</dbReference>
<reference evidence="15 16" key="1">
    <citation type="submission" date="2013-09" db="EMBL/GenBank/DDBJ databases">
        <title>Complete genome sequence of Corynebacterium doosanense CAU 212(T) (=DSM 45436(T)), isolated from activated sludge.</title>
        <authorList>
            <person name="Schaffert L."/>
            <person name="Albersmeier A."/>
            <person name="Kalinowski J."/>
            <person name="Ruckert C."/>
        </authorList>
    </citation>
    <scope>NUCLEOTIDE SEQUENCE [LARGE SCALE GENOMIC DNA]</scope>
    <source>
        <strain evidence="15 16">CAU 212</strain>
    </source>
</reference>
<dbReference type="InterPro" id="IPR029035">
    <property type="entry name" value="DHS-like_NAD/FAD-binding_dom"/>
</dbReference>
<dbReference type="CDD" id="cd07035">
    <property type="entry name" value="TPP_PYR_POX_like"/>
    <property type="match status" value="1"/>
</dbReference>
<keyword evidence="8" id="KW-0100">Branched-chain amino acid biosynthesis</keyword>
<dbReference type="SUPFAM" id="SSF52518">
    <property type="entry name" value="Thiamin diphosphate-binding fold (THDP-binding)"/>
    <property type="match status" value="2"/>
</dbReference>
<keyword evidence="6" id="KW-0274">FAD</keyword>
<evidence type="ECO:0000256" key="4">
    <source>
        <dbReference type="ARBA" id="ARBA00013145"/>
    </source>
</evidence>
<evidence type="ECO:0000259" key="12">
    <source>
        <dbReference type="Pfam" id="PF00205"/>
    </source>
</evidence>
<dbReference type="InterPro" id="IPR011766">
    <property type="entry name" value="TPP_enzyme_TPP-bd"/>
</dbReference>
<dbReference type="OrthoDB" id="3203527at2"/>
<organism evidence="15 16">
    <name type="scientific">Corynebacterium doosanense CAU 212 = DSM 45436</name>
    <dbReference type="NCBI Taxonomy" id="558173"/>
    <lineage>
        <taxon>Bacteria</taxon>
        <taxon>Bacillati</taxon>
        <taxon>Actinomycetota</taxon>
        <taxon>Actinomycetes</taxon>
        <taxon>Mycobacteriales</taxon>
        <taxon>Corynebacteriaceae</taxon>
        <taxon>Corynebacterium</taxon>
    </lineage>
</organism>
<comment type="pathway">
    <text evidence="2">Amino-acid biosynthesis; L-valine biosynthesis; L-valine from pyruvate: step 1/4.</text>
</comment>
<dbReference type="eggNOG" id="COG0028">
    <property type="taxonomic scope" value="Bacteria"/>
</dbReference>
<dbReference type="PANTHER" id="PTHR18968">
    <property type="entry name" value="THIAMINE PYROPHOSPHATE ENZYMES"/>
    <property type="match status" value="1"/>
</dbReference>
<feature type="domain" description="Thiamine pyrophosphate enzyme central" evidence="12">
    <location>
        <begin position="188"/>
        <end position="302"/>
    </location>
</feature>
<evidence type="ECO:0000256" key="3">
    <source>
        <dbReference type="ARBA" id="ARBA00007812"/>
    </source>
</evidence>
<dbReference type="Pfam" id="PF00205">
    <property type="entry name" value="TPP_enzyme_M"/>
    <property type="match status" value="1"/>
</dbReference>
<dbReference type="GO" id="GO:0003984">
    <property type="term" value="F:acetolactate synthase activity"/>
    <property type="evidence" value="ECO:0007669"/>
    <property type="project" value="UniProtKB-EC"/>
</dbReference>
<comment type="pathway">
    <text evidence="1">Amino-acid biosynthesis; L-isoleucine biosynthesis; L-isoleucine from 2-oxobutanoate: step 1/4.</text>
</comment>
<dbReference type="UniPathway" id="UPA00049">
    <property type="reaction ID" value="UER00059"/>
</dbReference>
<dbReference type="UniPathway" id="UPA00047">
    <property type="reaction ID" value="UER00055"/>
</dbReference>
<feature type="compositionally biased region" description="Basic and acidic residues" evidence="11">
    <location>
        <begin position="327"/>
        <end position="343"/>
    </location>
</feature>
<dbReference type="AlphaFoldDB" id="A0A097IF33"/>
<dbReference type="InterPro" id="IPR012001">
    <property type="entry name" value="Thiamin_PyroP_enz_TPP-bd_dom"/>
</dbReference>
<dbReference type="InterPro" id="IPR045229">
    <property type="entry name" value="TPP_enz"/>
</dbReference>
<dbReference type="EMBL" id="CP006764">
    <property type="protein sequence ID" value="AIT60733.1"/>
    <property type="molecule type" value="Genomic_DNA"/>
</dbReference>
<dbReference type="PANTHER" id="PTHR18968:SF13">
    <property type="entry name" value="ACETOLACTATE SYNTHASE CATALYTIC SUBUNIT, MITOCHONDRIAL"/>
    <property type="match status" value="1"/>
</dbReference>
<dbReference type="KEGG" id="cdo:CDOO_05305"/>
<dbReference type="SUPFAM" id="SSF52467">
    <property type="entry name" value="DHS-like NAD/FAD-binding domain"/>
    <property type="match status" value="1"/>
</dbReference>
<dbReference type="Gene3D" id="3.40.50.970">
    <property type="match status" value="2"/>
</dbReference>
<comment type="similarity">
    <text evidence="3 10">Belongs to the TPP enzyme family.</text>
</comment>
<evidence type="ECO:0000256" key="7">
    <source>
        <dbReference type="ARBA" id="ARBA00023052"/>
    </source>
</evidence>
<keyword evidence="5" id="KW-0285">Flavoprotein</keyword>
<feature type="region of interest" description="Disordered" evidence="11">
    <location>
        <begin position="327"/>
        <end position="348"/>
    </location>
</feature>
<protein>
    <recommendedName>
        <fullName evidence="4">acetolactate synthase</fullName>
        <ecNumber evidence="4">2.2.1.6</ecNumber>
    </recommendedName>
</protein>
<dbReference type="InterPro" id="IPR029061">
    <property type="entry name" value="THDP-binding"/>
</dbReference>
<evidence type="ECO:0000259" key="14">
    <source>
        <dbReference type="Pfam" id="PF02776"/>
    </source>
</evidence>
<proteinExistence type="inferred from homology"/>
<evidence type="ECO:0000256" key="2">
    <source>
        <dbReference type="ARBA" id="ARBA00005025"/>
    </source>
</evidence>
<dbReference type="EC" id="2.2.1.6" evidence="4"/>
<dbReference type="GO" id="GO:0009099">
    <property type="term" value="P:L-valine biosynthetic process"/>
    <property type="evidence" value="ECO:0007669"/>
    <property type="project" value="UniProtKB-UniPathway"/>
</dbReference>
<evidence type="ECO:0000256" key="5">
    <source>
        <dbReference type="ARBA" id="ARBA00022630"/>
    </source>
</evidence>
<comment type="catalytic activity">
    <reaction evidence="9">
        <text>2 pyruvate + H(+) = (2S)-2-acetolactate + CO2</text>
        <dbReference type="Rhea" id="RHEA:25249"/>
        <dbReference type="ChEBI" id="CHEBI:15361"/>
        <dbReference type="ChEBI" id="CHEBI:15378"/>
        <dbReference type="ChEBI" id="CHEBI:16526"/>
        <dbReference type="ChEBI" id="CHEBI:58476"/>
        <dbReference type="EC" id="2.2.1.6"/>
    </reaction>
</comment>
<dbReference type="Pfam" id="PF02776">
    <property type="entry name" value="TPP_enzyme_N"/>
    <property type="match status" value="1"/>
</dbReference>
<dbReference type="GO" id="GO:0009097">
    <property type="term" value="P:isoleucine biosynthetic process"/>
    <property type="evidence" value="ECO:0007669"/>
    <property type="project" value="UniProtKB-UniPathway"/>
</dbReference>
<dbReference type="GO" id="GO:0050660">
    <property type="term" value="F:flavin adenine dinucleotide binding"/>
    <property type="evidence" value="ECO:0007669"/>
    <property type="project" value="TreeGrafter"/>
</dbReference>
<evidence type="ECO:0000256" key="11">
    <source>
        <dbReference type="SAM" id="MobiDB-lite"/>
    </source>
</evidence>
<evidence type="ECO:0000256" key="8">
    <source>
        <dbReference type="ARBA" id="ARBA00023304"/>
    </source>
</evidence>
<dbReference type="STRING" id="558173.CDOO_05305"/>
<dbReference type="Proteomes" id="UP000029914">
    <property type="component" value="Chromosome"/>
</dbReference>
<keyword evidence="16" id="KW-1185">Reference proteome</keyword>
<dbReference type="HOGENOM" id="CLU_013748_3_4_11"/>
<evidence type="ECO:0000256" key="6">
    <source>
        <dbReference type="ARBA" id="ARBA00022827"/>
    </source>
</evidence>
<sequence length="539" mass="56190">MNPRVSDIIASALIRHIDTFFGLMGNGNAWLCNALEESGHGIVPVRHEVATVAAADAYHRVTGRLAAATTTYGPGYTNTVTALAEAAMARTPLVFVVGSAPTTGHRPWDVDQAGIAAAVGAPTFTVSADDAGTVTIRAVAHALAERVPVVLAVPYDVGAVPATEDGQVIPDLPTPPHPPELSAADATTIAGMLRDARRPLILAGRGAKSASAQLRVLAGTLGADVATSAPARGLFEGGSGYRDLGVCGGFATEFAAQQIHAADVVLVVGAGLNQFTMAFGGAFHPDATVVQIDLANAATHARVDEFFRACSSQAVREITVRLGDVDRPRVDKPSVPEPARPEGDALAPDGRLDPRSLMVRLNRILPKDKLVASDGGHFIGWANMYFDLPAADSINLLGTAFQSIGLGFPTGVGVAAAAGERLTVLVTGDGGGLMGFADAESFVRTAHRGVVIVFNDAAYGAEIHQYATKGLREEPMLIPEVDFAGLFRALGAKADVIRRLEDLAAFEQWVQTGSRGTYVLDCQVSPQIIAPWMCEVAGL</sequence>
<evidence type="ECO:0000313" key="16">
    <source>
        <dbReference type="Proteomes" id="UP000029914"/>
    </source>
</evidence>
<evidence type="ECO:0000256" key="10">
    <source>
        <dbReference type="RuleBase" id="RU362132"/>
    </source>
</evidence>
<accession>A0A097IF33</accession>
<dbReference type="GO" id="GO:0005948">
    <property type="term" value="C:acetolactate synthase complex"/>
    <property type="evidence" value="ECO:0007669"/>
    <property type="project" value="TreeGrafter"/>
</dbReference>
<dbReference type="InterPro" id="IPR012000">
    <property type="entry name" value="Thiamin_PyroP_enz_cen_dom"/>
</dbReference>
<evidence type="ECO:0000313" key="15">
    <source>
        <dbReference type="EMBL" id="AIT60733.1"/>
    </source>
</evidence>
<dbReference type="RefSeq" id="WP_018022665.1">
    <property type="nucleotide sequence ID" value="NZ_AQUX01000010.1"/>
</dbReference>
<feature type="domain" description="Thiamine pyrophosphate enzyme TPP-binding" evidence="13">
    <location>
        <begin position="375"/>
        <end position="507"/>
    </location>
</feature>
<dbReference type="CDD" id="cd00568">
    <property type="entry name" value="TPP_enzymes"/>
    <property type="match status" value="1"/>
</dbReference>
<name>A0A097IF33_9CORY</name>
<keyword evidence="7 10" id="KW-0786">Thiamine pyrophosphate</keyword>
<dbReference type="GO" id="GO:0030976">
    <property type="term" value="F:thiamine pyrophosphate binding"/>
    <property type="evidence" value="ECO:0007669"/>
    <property type="project" value="InterPro"/>
</dbReference>
<dbReference type="Pfam" id="PF02775">
    <property type="entry name" value="TPP_enzyme_C"/>
    <property type="match status" value="1"/>
</dbReference>
<evidence type="ECO:0000256" key="1">
    <source>
        <dbReference type="ARBA" id="ARBA00004974"/>
    </source>
</evidence>
<gene>
    <name evidence="15" type="ORF">CDOO_05305</name>
</gene>
<feature type="domain" description="Thiamine pyrophosphate enzyme N-terminal TPP-binding" evidence="14">
    <location>
        <begin position="4"/>
        <end position="104"/>
    </location>
</feature>
<keyword evidence="8" id="KW-0028">Amino-acid biosynthesis</keyword>
<evidence type="ECO:0000259" key="13">
    <source>
        <dbReference type="Pfam" id="PF02775"/>
    </source>
</evidence>
<evidence type="ECO:0000256" key="9">
    <source>
        <dbReference type="ARBA" id="ARBA00048670"/>
    </source>
</evidence>
<dbReference type="Gene3D" id="3.40.50.1220">
    <property type="entry name" value="TPP-binding domain"/>
    <property type="match status" value="1"/>
</dbReference>